<feature type="signal peptide" evidence="1">
    <location>
        <begin position="1"/>
        <end position="22"/>
    </location>
</feature>
<feature type="chain" id="PRO_5004229454" description="Cytokine receptor common subunit beta N-terminal domain-containing protein" evidence="1">
    <location>
        <begin position="23"/>
        <end position="71"/>
    </location>
</feature>
<reference evidence="3" key="1">
    <citation type="journal article" date="1999" name="Methods Enzymol.">
        <title>High-efficiency full-length cDNA cloning.</title>
        <authorList>
            <person name="Carninci P."/>
            <person name="Hayashizaki Y."/>
        </authorList>
    </citation>
    <scope>NUCLEOTIDE SEQUENCE</scope>
    <source>
        <strain evidence="3">NOD</strain>
    </source>
</reference>
<dbReference type="AlphaFoldDB" id="Q3TDH1"/>
<protein>
    <recommendedName>
        <fullName evidence="2">Cytokine receptor common subunit beta N-terminal domain-containing protein</fullName>
    </recommendedName>
</protein>
<name>Q3TDH1_MOUSE</name>
<feature type="domain" description="Cytokine receptor common subunit beta N-terminal" evidence="2">
    <location>
        <begin position="32"/>
        <end position="70"/>
    </location>
</feature>
<dbReference type="MGI" id="MGI:1339759">
    <property type="gene designation" value="Csf2rb"/>
</dbReference>
<proteinExistence type="evidence at transcript level"/>
<accession>Q3TDH1</accession>
<dbReference type="InterPro" id="IPR013783">
    <property type="entry name" value="Ig-like_fold"/>
</dbReference>
<reference evidence="3" key="3">
    <citation type="journal article" date="2000" name="Genome Res.">
        <title>RIKEN integrated sequence analysis (RISA) system--384-format sequencing pipeline with 384 multicapillary sequencer.</title>
        <authorList>
            <person name="Shibata K."/>
            <person name="Itoh M."/>
            <person name="Aizawa K."/>
            <person name="Nagaoka S."/>
            <person name="Sasaki N."/>
            <person name="Carninci P."/>
            <person name="Konno H."/>
            <person name="Akiyama J."/>
            <person name="Nishi K."/>
            <person name="Kitsunai T."/>
            <person name="Tashiro H."/>
            <person name="Itoh M."/>
            <person name="Sumi N."/>
            <person name="Ishii Y."/>
            <person name="Nakamura S."/>
            <person name="Hazama M."/>
            <person name="Nishine T."/>
            <person name="Harada A."/>
            <person name="Yamamoto R."/>
            <person name="Matsumoto H."/>
            <person name="Sakaguchi S."/>
            <person name="Ikegami T."/>
            <person name="Kashiwagi K."/>
            <person name="Fujiwake S."/>
            <person name="Inoue K."/>
            <person name="Togawa Y."/>
            <person name="Izawa M."/>
            <person name="Ohara E."/>
            <person name="Watahiki M."/>
            <person name="Yoneda Y."/>
            <person name="Ishikawa T."/>
            <person name="Ozawa K."/>
            <person name="Tanaka T."/>
            <person name="Matsuura S."/>
            <person name="Kawai J."/>
            <person name="Okazaki Y."/>
            <person name="Muramatsu M."/>
            <person name="Inoue Y."/>
            <person name="Kira A."/>
            <person name="Hayashizaki Y."/>
        </authorList>
    </citation>
    <scope>NUCLEOTIDE SEQUENCE</scope>
    <source>
        <strain evidence="3">NOD</strain>
    </source>
</reference>
<reference evidence="3" key="7">
    <citation type="journal article" date="2005" name="Science">
        <title>The Transcriptional Landscape of the Mammalian Genome.</title>
        <authorList>
            <consortium name="The FANTOM Consortium"/>
            <consortium name="Riken Genome Exploration Research Group and Genome Science Group (Genome Network Project Core Group)"/>
        </authorList>
    </citation>
    <scope>NUCLEOTIDE SEQUENCE</scope>
    <source>
        <strain evidence="3">NOD</strain>
    </source>
</reference>
<sequence>MDQQMALTWGLCYMALVALCWGHGVTEAEETVPLKTLQCYNDYTNHIIGSWADTEDAQGLINMTLYHQLEK</sequence>
<dbReference type="Gene3D" id="2.60.40.10">
    <property type="entry name" value="Immunoglobulins"/>
    <property type="match status" value="1"/>
</dbReference>
<dbReference type="AGR" id="MGI:1339759"/>
<keyword evidence="1" id="KW-0732">Signal</keyword>
<dbReference type="Pfam" id="PF21460">
    <property type="entry name" value="IL3Rb_N"/>
    <property type="match status" value="1"/>
</dbReference>
<reference evidence="3" key="2">
    <citation type="journal article" date="2000" name="Genome Res.">
        <title>Normalization and subtraction of cap-trapper-selected cDNAs to prepare full-length cDNA libraries for rapid discovery of new genes.</title>
        <authorList>
            <person name="Carninci P."/>
            <person name="Shibata Y."/>
            <person name="Hayatsu N."/>
            <person name="Sugahara Y."/>
            <person name="Shibata K."/>
            <person name="Itoh M."/>
            <person name="Konno H."/>
            <person name="Okazaki Y."/>
            <person name="Muramatsu M."/>
            <person name="Hayashizaki Y."/>
        </authorList>
    </citation>
    <scope>NUCLEOTIDE SEQUENCE</scope>
    <source>
        <strain evidence="3">NOD</strain>
    </source>
</reference>
<evidence type="ECO:0000259" key="2">
    <source>
        <dbReference type="Pfam" id="PF21460"/>
    </source>
</evidence>
<dbReference type="InterPro" id="IPR048668">
    <property type="entry name" value="IL3RB_N"/>
</dbReference>
<evidence type="ECO:0000256" key="1">
    <source>
        <dbReference type="SAM" id="SignalP"/>
    </source>
</evidence>
<reference evidence="3" key="6">
    <citation type="submission" date="2004-04" db="EMBL/GenBank/DDBJ databases">
        <authorList>
            <person name="Arakawa T."/>
            <person name="Carninci P."/>
            <person name="Fukuda S."/>
            <person name="Hashizume W."/>
            <person name="Hayashida K."/>
            <person name="Hori F."/>
            <person name="Iida J."/>
            <person name="Imamura K."/>
            <person name="Imotani K."/>
            <person name="Itoh M."/>
            <person name="Kanagawa S."/>
            <person name="Kawai J."/>
            <person name="Kojima M."/>
            <person name="Konno H."/>
            <person name="Murata M."/>
            <person name="Nakamura M."/>
            <person name="Ninomiya N."/>
            <person name="Nishiyori H."/>
            <person name="Nomura K."/>
            <person name="Ohno M."/>
            <person name="Sakazume N."/>
            <person name="Sano H."/>
            <person name="Sasaki D."/>
            <person name="Shibata K."/>
            <person name="Shiraki T."/>
            <person name="Tagami M."/>
            <person name="Tagami Y."/>
            <person name="Waki K."/>
            <person name="Watahiki A."/>
            <person name="Muramatsu M."/>
            <person name="Hayashizaki Y."/>
        </authorList>
    </citation>
    <scope>NUCLEOTIDE SEQUENCE</scope>
    <source>
        <strain evidence="3">NOD</strain>
    </source>
</reference>
<evidence type="ECO:0000313" key="4">
    <source>
        <dbReference type="MGI" id="MGI:1339759"/>
    </source>
</evidence>
<reference evidence="3" key="8">
    <citation type="journal article" date="2005" name="Science">
        <title>Antisense Transcription in the Mammalian Transcriptome.</title>
        <authorList>
            <consortium name="RIKEN Genome Exploration Research Group and Genome Science Group (Genome Network Project Core Group) and the FANTOM Consortium"/>
        </authorList>
    </citation>
    <scope>NUCLEOTIDE SEQUENCE</scope>
    <source>
        <strain evidence="3">NOD</strain>
    </source>
</reference>
<dbReference type="EMBL" id="AK170199">
    <property type="protein sequence ID" value="BAE41630.1"/>
    <property type="molecule type" value="mRNA"/>
</dbReference>
<gene>
    <name evidence="4" type="primary">Csf2rb</name>
    <name evidence="4" type="synonym">Csf2rb1</name>
</gene>
<organism evidence="3">
    <name type="scientific">Mus musculus</name>
    <name type="common">Mouse</name>
    <dbReference type="NCBI Taxonomy" id="10090"/>
    <lineage>
        <taxon>Eukaryota</taxon>
        <taxon>Metazoa</taxon>
        <taxon>Chordata</taxon>
        <taxon>Craniata</taxon>
        <taxon>Vertebrata</taxon>
        <taxon>Euteleostomi</taxon>
        <taxon>Mammalia</taxon>
        <taxon>Eutheria</taxon>
        <taxon>Euarchontoglires</taxon>
        <taxon>Glires</taxon>
        <taxon>Rodentia</taxon>
        <taxon>Myomorpha</taxon>
        <taxon>Muroidea</taxon>
        <taxon>Muridae</taxon>
        <taxon>Murinae</taxon>
        <taxon>Mus</taxon>
        <taxon>Mus</taxon>
    </lineage>
</organism>
<reference evidence="3" key="4">
    <citation type="journal article" date="2001" name="Nature">
        <title>Functional annotation of a full-length mouse cDNA collection.</title>
        <authorList>
            <consortium name="The RIKEN Genome Exploration Research Group Phase II Team and the FANTOM Consortium"/>
        </authorList>
    </citation>
    <scope>NUCLEOTIDE SEQUENCE</scope>
    <source>
        <strain evidence="3">NOD</strain>
    </source>
</reference>
<dbReference type="SUPFAM" id="SSF49265">
    <property type="entry name" value="Fibronectin type III"/>
    <property type="match status" value="1"/>
</dbReference>
<reference evidence="3" key="5">
    <citation type="journal article" date="2002" name="Nature">
        <title>Analysis of the mouse transcriptome based on functional annotation of 60,770 full-length cDNAs.</title>
        <authorList>
            <consortium name="The FANTOM Consortium and the RIKEN Genome Exploration Research Group Phase I and II Team"/>
        </authorList>
    </citation>
    <scope>NUCLEOTIDE SEQUENCE</scope>
    <source>
        <strain evidence="3">NOD</strain>
    </source>
</reference>
<dbReference type="InterPro" id="IPR036116">
    <property type="entry name" value="FN3_sf"/>
</dbReference>
<evidence type="ECO:0000313" key="3">
    <source>
        <dbReference type="EMBL" id="BAE41630.1"/>
    </source>
</evidence>